<evidence type="ECO:0000256" key="2">
    <source>
        <dbReference type="SAM" id="SignalP"/>
    </source>
</evidence>
<dbReference type="RefSeq" id="WP_161126561.1">
    <property type="nucleotide sequence ID" value="NZ_VYSB01000052.1"/>
</dbReference>
<feature type="chain" id="PRO_5028866288" description="Secreted protein" evidence="2">
    <location>
        <begin position="30"/>
        <end position="132"/>
    </location>
</feature>
<dbReference type="AlphaFoldDB" id="A0A7C9N4M6"/>
<dbReference type="EMBL" id="VYSB01000052">
    <property type="protein sequence ID" value="MYZ54120.1"/>
    <property type="molecule type" value="Genomic_DNA"/>
</dbReference>
<comment type="caution">
    <text evidence="3">The sequence shown here is derived from an EMBL/GenBank/DDBJ whole genome shotgun (WGS) entry which is preliminary data.</text>
</comment>
<proteinExistence type="predicted"/>
<evidence type="ECO:0000313" key="4">
    <source>
        <dbReference type="Proteomes" id="UP000481947"/>
    </source>
</evidence>
<sequence>MNNTQGRSRGCYPLLLGALVALSCSTLQAQSRQELEEAQARFKQEMANCVSGNTSQDKDSCMREARSALAEVRRGVPDRPGKLESDTRQRCEVHQGEPRDACEARLRGEGSATGSVEGGGVLREITRPAPAP</sequence>
<reference evidence="3 4" key="1">
    <citation type="submission" date="2019-09" db="EMBL/GenBank/DDBJ databases">
        <title>Identification of Malikia spinosa a prominent benzene-, toluene-, and ethylbenzene-degrading bacterium: enrichment, isolation and whole genome sequencing.</title>
        <authorList>
            <person name="Tancsics A."/>
            <person name="Revesz F."/>
            <person name="Kriszt B."/>
        </authorList>
    </citation>
    <scope>NUCLEOTIDE SEQUENCE [LARGE SCALE GENOMIC DNA]</scope>
    <source>
        <strain evidence="3 4">AB6</strain>
    </source>
</reference>
<organism evidence="3 4">
    <name type="scientific">Malikia spinosa</name>
    <dbReference type="NCBI Taxonomy" id="86180"/>
    <lineage>
        <taxon>Bacteria</taxon>
        <taxon>Pseudomonadati</taxon>
        <taxon>Pseudomonadota</taxon>
        <taxon>Betaproteobacteria</taxon>
        <taxon>Burkholderiales</taxon>
        <taxon>Comamonadaceae</taxon>
        <taxon>Malikia</taxon>
    </lineage>
</organism>
<dbReference type="PROSITE" id="PS51257">
    <property type="entry name" value="PROKAR_LIPOPROTEIN"/>
    <property type="match status" value="1"/>
</dbReference>
<accession>A0A7C9N4M6</accession>
<feature type="compositionally biased region" description="Basic and acidic residues" evidence="1">
    <location>
        <begin position="69"/>
        <end position="108"/>
    </location>
</feature>
<feature type="signal peptide" evidence="2">
    <location>
        <begin position="1"/>
        <end position="29"/>
    </location>
</feature>
<dbReference type="Proteomes" id="UP000481947">
    <property type="component" value="Unassembled WGS sequence"/>
</dbReference>
<evidence type="ECO:0000256" key="1">
    <source>
        <dbReference type="SAM" id="MobiDB-lite"/>
    </source>
</evidence>
<feature type="region of interest" description="Disordered" evidence="1">
    <location>
        <begin position="69"/>
        <end position="132"/>
    </location>
</feature>
<evidence type="ECO:0008006" key="5">
    <source>
        <dbReference type="Google" id="ProtNLM"/>
    </source>
</evidence>
<evidence type="ECO:0000313" key="3">
    <source>
        <dbReference type="EMBL" id="MYZ54120.1"/>
    </source>
</evidence>
<protein>
    <recommendedName>
        <fullName evidence="5">Secreted protein</fullName>
    </recommendedName>
</protein>
<name>A0A7C9N4M6_9BURK</name>
<keyword evidence="2" id="KW-0732">Signal</keyword>
<gene>
    <name evidence="3" type="ORF">F5985_18860</name>
</gene>